<accession>A0A5C5WL41</accession>
<comment type="similarity">
    <text evidence="1">Belongs to the sulfatase family.</text>
</comment>
<evidence type="ECO:0000256" key="5">
    <source>
        <dbReference type="SAM" id="SignalP"/>
    </source>
</evidence>
<evidence type="ECO:0000313" key="7">
    <source>
        <dbReference type="EMBL" id="TWT51504.1"/>
    </source>
</evidence>
<keyword evidence="8" id="KW-1185">Reference proteome</keyword>
<name>A0A5C5WL41_9PLAN</name>
<protein>
    <submittedName>
        <fullName evidence="7">Arylsulfatase</fullName>
        <ecNumber evidence="7">3.1.6.1</ecNumber>
    </submittedName>
</protein>
<dbReference type="EC" id="3.1.6.1" evidence="7"/>
<feature type="chain" id="PRO_5022913673" evidence="5">
    <location>
        <begin position="34"/>
        <end position="460"/>
    </location>
</feature>
<dbReference type="PROSITE" id="PS00523">
    <property type="entry name" value="SULFATASE_1"/>
    <property type="match status" value="1"/>
</dbReference>
<dbReference type="GO" id="GO:0046872">
    <property type="term" value="F:metal ion binding"/>
    <property type="evidence" value="ECO:0007669"/>
    <property type="project" value="UniProtKB-KW"/>
</dbReference>
<dbReference type="GO" id="GO:0004065">
    <property type="term" value="F:arylsulfatase activity"/>
    <property type="evidence" value="ECO:0007669"/>
    <property type="project" value="UniProtKB-EC"/>
</dbReference>
<dbReference type="RefSeq" id="WP_231740970.1">
    <property type="nucleotide sequence ID" value="NZ_SIHI01000013.1"/>
</dbReference>
<keyword evidence="3 7" id="KW-0378">Hydrolase</keyword>
<dbReference type="Gene3D" id="3.30.1120.10">
    <property type="match status" value="1"/>
</dbReference>
<dbReference type="PROSITE" id="PS00149">
    <property type="entry name" value="SULFATASE_2"/>
    <property type="match status" value="1"/>
</dbReference>
<feature type="signal peptide" evidence="5">
    <location>
        <begin position="1"/>
        <end position="33"/>
    </location>
</feature>
<gene>
    <name evidence="7" type="primary">atsA_46</name>
    <name evidence="7" type="ORF">KOR42_35520</name>
</gene>
<dbReference type="InterPro" id="IPR050738">
    <property type="entry name" value="Sulfatase"/>
</dbReference>
<evidence type="ECO:0000256" key="2">
    <source>
        <dbReference type="ARBA" id="ARBA00022723"/>
    </source>
</evidence>
<evidence type="ECO:0000259" key="6">
    <source>
        <dbReference type="Pfam" id="PF00884"/>
    </source>
</evidence>
<dbReference type="Gene3D" id="3.40.720.10">
    <property type="entry name" value="Alkaline Phosphatase, subunit A"/>
    <property type="match status" value="1"/>
</dbReference>
<keyword evidence="4" id="KW-0106">Calcium</keyword>
<evidence type="ECO:0000256" key="3">
    <source>
        <dbReference type="ARBA" id="ARBA00022801"/>
    </source>
</evidence>
<dbReference type="AlphaFoldDB" id="A0A5C5WL41"/>
<dbReference type="Pfam" id="PF00884">
    <property type="entry name" value="Sulfatase"/>
    <property type="match status" value="1"/>
</dbReference>
<dbReference type="Proteomes" id="UP000317243">
    <property type="component" value="Unassembled WGS sequence"/>
</dbReference>
<dbReference type="SUPFAM" id="SSF53649">
    <property type="entry name" value="Alkaline phosphatase-like"/>
    <property type="match status" value="1"/>
</dbReference>
<dbReference type="InterPro" id="IPR024607">
    <property type="entry name" value="Sulfatase_CS"/>
</dbReference>
<keyword evidence="2" id="KW-0479">Metal-binding</keyword>
<proteinExistence type="inferred from homology"/>
<dbReference type="PANTHER" id="PTHR42693:SF53">
    <property type="entry name" value="ENDO-4-O-SULFATASE"/>
    <property type="match status" value="1"/>
</dbReference>
<sequence precursor="true">MTFRNHFVVNSGTRSQMAVRTCLLILLSNSLLAAESASPKATNFVVIMADDLGYGDVSCFGATYYETPHLDQMAAEGMRLTDFHSNGPVCSPTRAALLTGRYQQRAGLQEVVFADPKQNRHHGLQTSETTFAEVLNQLGYATGVVGKWHLGYEEQYNPVHHGFDDFWGYVSGNVCYQSHLDRMGIDDWWHNSTRVSEDGYTTHLVTQHAVDFIVDHQDEPFCLYVAHECVHSPFQGPNDPPVRVRGQVGDIKDAKVKDVGRAYQEMIVEMDHGIGRIVQALKNCDLDERTLVLFFSDNGATKQGSNAPWSGYKGSLSEGGHRVPFVAWQPGKILPGTTSESPAMTMDILPTLVEIAGGDRLSSADGESLVPVLYEQEELADRLMHWQYRNSWSVRDGQWKLPSDRNGADEKLFNLDADPREEVDLSEAYPQTYDRLKQAHADWNIDVARGATVQPEASAN</sequence>
<organism evidence="7 8">
    <name type="scientific">Thalassoglobus neptunius</name>
    <dbReference type="NCBI Taxonomy" id="1938619"/>
    <lineage>
        <taxon>Bacteria</taxon>
        <taxon>Pseudomonadati</taxon>
        <taxon>Planctomycetota</taxon>
        <taxon>Planctomycetia</taxon>
        <taxon>Planctomycetales</taxon>
        <taxon>Planctomycetaceae</taxon>
        <taxon>Thalassoglobus</taxon>
    </lineage>
</organism>
<dbReference type="InterPro" id="IPR000917">
    <property type="entry name" value="Sulfatase_N"/>
</dbReference>
<keyword evidence="5" id="KW-0732">Signal</keyword>
<evidence type="ECO:0000256" key="1">
    <source>
        <dbReference type="ARBA" id="ARBA00008779"/>
    </source>
</evidence>
<evidence type="ECO:0000313" key="8">
    <source>
        <dbReference type="Proteomes" id="UP000317243"/>
    </source>
</evidence>
<dbReference type="InterPro" id="IPR017850">
    <property type="entry name" value="Alkaline_phosphatase_core_sf"/>
</dbReference>
<dbReference type="PANTHER" id="PTHR42693">
    <property type="entry name" value="ARYLSULFATASE FAMILY MEMBER"/>
    <property type="match status" value="1"/>
</dbReference>
<dbReference type="EMBL" id="SIHI01000013">
    <property type="protein sequence ID" value="TWT51504.1"/>
    <property type="molecule type" value="Genomic_DNA"/>
</dbReference>
<comment type="caution">
    <text evidence="7">The sequence shown here is derived from an EMBL/GenBank/DDBJ whole genome shotgun (WGS) entry which is preliminary data.</text>
</comment>
<reference evidence="7 8" key="1">
    <citation type="submission" date="2019-02" db="EMBL/GenBank/DDBJ databases">
        <title>Deep-cultivation of Planctomycetes and their phenomic and genomic characterization uncovers novel biology.</title>
        <authorList>
            <person name="Wiegand S."/>
            <person name="Jogler M."/>
            <person name="Boedeker C."/>
            <person name="Pinto D."/>
            <person name="Vollmers J."/>
            <person name="Rivas-Marin E."/>
            <person name="Kohn T."/>
            <person name="Peeters S.H."/>
            <person name="Heuer A."/>
            <person name="Rast P."/>
            <person name="Oberbeckmann S."/>
            <person name="Bunk B."/>
            <person name="Jeske O."/>
            <person name="Meyerdierks A."/>
            <person name="Storesund J.E."/>
            <person name="Kallscheuer N."/>
            <person name="Luecker S."/>
            <person name="Lage O.M."/>
            <person name="Pohl T."/>
            <person name="Merkel B.J."/>
            <person name="Hornburger P."/>
            <person name="Mueller R.-W."/>
            <person name="Bruemmer F."/>
            <person name="Labrenz M."/>
            <person name="Spormann A.M."/>
            <person name="Op Den Camp H."/>
            <person name="Overmann J."/>
            <person name="Amann R."/>
            <person name="Jetten M.S.M."/>
            <person name="Mascher T."/>
            <person name="Medema M.H."/>
            <person name="Devos D.P."/>
            <person name="Kaster A.-K."/>
            <person name="Ovreas L."/>
            <person name="Rohde M."/>
            <person name="Galperin M.Y."/>
            <person name="Jogler C."/>
        </authorList>
    </citation>
    <scope>NUCLEOTIDE SEQUENCE [LARGE SCALE GENOMIC DNA]</scope>
    <source>
        <strain evidence="7 8">KOR42</strain>
    </source>
</reference>
<feature type="domain" description="Sulfatase N-terminal" evidence="6">
    <location>
        <begin position="43"/>
        <end position="357"/>
    </location>
</feature>
<evidence type="ECO:0000256" key="4">
    <source>
        <dbReference type="ARBA" id="ARBA00022837"/>
    </source>
</evidence>